<dbReference type="PANTHER" id="PTHR44835:SF1">
    <property type="entry name" value="PROTEIN O-GLCNAC TRANSFERASE"/>
    <property type="match status" value="1"/>
</dbReference>
<dbReference type="Gene3D" id="1.25.40.10">
    <property type="entry name" value="Tetratricopeptide repeat domain"/>
    <property type="match status" value="1"/>
</dbReference>
<evidence type="ECO:0000313" key="8">
    <source>
        <dbReference type="Proteomes" id="UP000646053"/>
    </source>
</evidence>
<proteinExistence type="predicted"/>
<name>A0A8J7Z1P4_9CYAN</name>
<keyword evidence="3 7" id="KW-0808">Transferase</keyword>
<evidence type="ECO:0000259" key="6">
    <source>
        <dbReference type="Pfam" id="PF13844"/>
    </source>
</evidence>
<comment type="pathway">
    <text evidence="1">Protein modification; protein glycosylation.</text>
</comment>
<dbReference type="InterPro" id="IPR029489">
    <property type="entry name" value="OGT/SEC/SPY_C"/>
</dbReference>
<reference evidence="7" key="1">
    <citation type="submission" date="2019-12" db="EMBL/GenBank/DDBJ databases">
        <title>High-Quality draft genome sequences of three cyanobacteria isolated from the limestone walls of the Old Cathedral of Coimbra.</title>
        <authorList>
            <person name="Tiago I."/>
            <person name="Soares F."/>
            <person name="Portugal A."/>
        </authorList>
    </citation>
    <scope>NUCLEOTIDE SEQUENCE</scope>
    <source>
        <strain evidence="7">A</strain>
    </source>
</reference>
<dbReference type="GO" id="GO:0016757">
    <property type="term" value="F:glycosyltransferase activity"/>
    <property type="evidence" value="ECO:0007669"/>
    <property type="project" value="UniProtKB-KW"/>
</dbReference>
<protein>
    <submittedName>
        <fullName evidence="7">O-linked N-acetylglucosamine transferase, SPINDLY family protein</fullName>
    </submittedName>
</protein>
<dbReference type="Gene3D" id="3.40.50.11380">
    <property type="match status" value="1"/>
</dbReference>
<evidence type="ECO:0000256" key="2">
    <source>
        <dbReference type="ARBA" id="ARBA00022676"/>
    </source>
</evidence>
<evidence type="ECO:0000256" key="5">
    <source>
        <dbReference type="ARBA" id="ARBA00022803"/>
    </source>
</evidence>
<dbReference type="Pfam" id="PF13844">
    <property type="entry name" value="Glyco_transf_41"/>
    <property type="match status" value="2"/>
</dbReference>
<dbReference type="InterPro" id="IPR011990">
    <property type="entry name" value="TPR-like_helical_dom_sf"/>
</dbReference>
<dbReference type="EMBL" id="WVIE01000009">
    <property type="protein sequence ID" value="NDJ17590.1"/>
    <property type="molecule type" value="Genomic_DNA"/>
</dbReference>
<keyword evidence="8" id="KW-1185">Reference proteome</keyword>
<dbReference type="InterPro" id="IPR051939">
    <property type="entry name" value="Glycosyltr_41/O-GlcNAc_trsf"/>
</dbReference>
<dbReference type="AlphaFoldDB" id="A0A8J7Z1P4"/>
<dbReference type="SUPFAM" id="SSF48452">
    <property type="entry name" value="TPR-like"/>
    <property type="match status" value="1"/>
</dbReference>
<gene>
    <name evidence="7" type="ORF">GS601_09850</name>
</gene>
<dbReference type="RefSeq" id="WP_162423099.1">
    <property type="nucleotide sequence ID" value="NZ_WVIE01000009.1"/>
</dbReference>
<evidence type="ECO:0000256" key="1">
    <source>
        <dbReference type="ARBA" id="ARBA00004922"/>
    </source>
</evidence>
<accession>A0A8J7Z1P4</accession>
<dbReference type="Proteomes" id="UP000646053">
    <property type="component" value="Unassembled WGS sequence"/>
</dbReference>
<keyword evidence="2" id="KW-0328">Glycosyltransferase</keyword>
<evidence type="ECO:0000256" key="4">
    <source>
        <dbReference type="ARBA" id="ARBA00022737"/>
    </source>
</evidence>
<evidence type="ECO:0000313" key="7">
    <source>
        <dbReference type="EMBL" id="NDJ17590.1"/>
    </source>
</evidence>
<keyword evidence="4" id="KW-0677">Repeat</keyword>
<dbReference type="Gene3D" id="3.40.50.2000">
    <property type="entry name" value="Glycogen Phosphorylase B"/>
    <property type="match status" value="1"/>
</dbReference>
<feature type="domain" description="O-GlcNAc transferase C-terminal" evidence="6">
    <location>
        <begin position="335"/>
        <end position="530"/>
    </location>
</feature>
<organism evidence="7 8">
    <name type="scientific">Myxacorys almedinensis A</name>
    <dbReference type="NCBI Taxonomy" id="2690445"/>
    <lineage>
        <taxon>Bacteria</taxon>
        <taxon>Bacillati</taxon>
        <taxon>Cyanobacteriota</taxon>
        <taxon>Cyanophyceae</taxon>
        <taxon>Leptolyngbyales</taxon>
        <taxon>Leptolyngbyaceae</taxon>
        <taxon>Myxacorys</taxon>
        <taxon>Myxacorys almedinensis</taxon>
    </lineage>
</organism>
<evidence type="ECO:0000256" key="3">
    <source>
        <dbReference type="ARBA" id="ARBA00022679"/>
    </source>
</evidence>
<comment type="caution">
    <text evidence="7">The sequence shown here is derived from an EMBL/GenBank/DDBJ whole genome shotgun (WGS) entry which is preliminary data.</text>
</comment>
<feature type="domain" description="O-GlcNAc transferase C-terminal" evidence="6">
    <location>
        <begin position="540"/>
        <end position="728"/>
    </location>
</feature>
<dbReference type="PANTHER" id="PTHR44835">
    <property type="entry name" value="UDP-N-ACETYLGLUCOSAMINE--PEPTIDE N-ACETYLGLUCOSAMINYLTRANSFERASE SPINDLY-RELATED"/>
    <property type="match status" value="1"/>
</dbReference>
<sequence>MPTESITPITSQHVPAYQALVDQHYEVAISLYEQAIEAEPEVRSYYWYLGLALLLHGQEADAQTMWLFAMSEGEETQIEQWTDELIQVLQTEANRLEALENDSMAWVICQHIREINPYHLENALHLVALSIRLEKLTAEELDDLQIISRLQENQTYSIDERLLLRVLKSTLAAIAPHPIVIDFTEACLPYIQTPSALMAVLLPAAIQIAYTMRQPNIAAQLSELYLRLDANNVEISGHLALFYQSAREYEKGIAIARSRLNSVDDWSEKAFSSHLLLRGLLNTGGHWQEAISALQHHETLLIKLLADQPTDLNIVHTDRLFNSCYYLPYFSDNAEKHRAFQNQIGKLCQDNIRLRAASQCDRYQRAKTSHSQPPTKRLKIGYLSHCMGSHSVGWLARWLIQHHDRDRFQINGYFYNERLNDPLQQWYINQMEQHCVMGVDIANNSLDLAEKIYQNEIDILVDLDSVTLDLTCEILSLKPAPIQLTWLGWDASGLPAVDYFIADPYVLPKNAQTYYSEKIWRLPQTYIAVDGFEIGVPTLRRDQLNIPADAITFLSAQRGCKRHRDTAKLQMQIIKEVPNSYFLIKGFADEDSIQKFFFEIADKADVARDRLRFLPDAPTESAHRANLAIADVVLDTFPYNGATTTLETLWMGIPLVTRVGEQFAARNSYTMMINAGITEGIAWSDAEYIEWGVRLGTDAALRQKIHWDLLRSRQTAPLWNAKQFTRDMEAAYQQMWEIYQRSHSGMGMQLD</sequence>
<keyword evidence="5" id="KW-0802">TPR repeat</keyword>